<comment type="similarity">
    <text evidence="3">Belongs to the Nudix hydrolase family.</text>
</comment>
<dbReference type="STRING" id="1802471.A2115_03175"/>
<keyword evidence="2 3" id="KW-0378">Hydrolase</keyword>
<organism evidence="5 6">
    <name type="scientific">Candidatus Woesebacteria bacterium GWA1_41_8</name>
    <dbReference type="NCBI Taxonomy" id="1802471"/>
    <lineage>
        <taxon>Bacteria</taxon>
        <taxon>Candidatus Woeseibacteriota</taxon>
    </lineage>
</organism>
<comment type="cofactor">
    <cofactor evidence="1">
        <name>Mg(2+)</name>
        <dbReference type="ChEBI" id="CHEBI:18420"/>
    </cofactor>
</comment>
<dbReference type="SUPFAM" id="SSF55811">
    <property type="entry name" value="Nudix"/>
    <property type="match status" value="1"/>
</dbReference>
<evidence type="ECO:0000313" key="5">
    <source>
        <dbReference type="EMBL" id="OGM02336.1"/>
    </source>
</evidence>
<proteinExistence type="inferred from homology"/>
<dbReference type="GO" id="GO:0016787">
    <property type="term" value="F:hydrolase activity"/>
    <property type="evidence" value="ECO:0007669"/>
    <property type="project" value="UniProtKB-KW"/>
</dbReference>
<gene>
    <name evidence="5" type="ORF">A2115_03175</name>
</gene>
<dbReference type="Gene3D" id="3.90.79.10">
    <property type="entry name" value="Nucleoside Triphosphate Pyrophosphohydrolase"/>
    <property type="match status" value="1"/>
</dbReference>
<dbReference type="PANTHER" id="PTHR43046:SF14">
    <property type="entry name" value="MUTT_NUDIX FAMILY PROTEIN"/>
    <property type="match status" value="1"/>
</dbReference>
<dbReference type="PROSITE" id="PS00893">
    <property type="entry name" value="NUDIX_BOX"/>
    <property type="match status" value="1"/>
</dbReference>
<sequence>MKINAKWHKANPMPTSATEKERLQWHVDHARECDCRPIPNSILAKMKDRKPKLVVSVLVRNNGKYLLVREILESGIDKWIVPGGKVEFGESLEDAARRELQEETGLNINNLEFMCFKEALFPDYNYHTVIFFYSATSNKVKLENDIEGKVIEANWFSKKEIKKLPLVESADWLFEWLGEK</sequence>
<dbReference type="PROSITE" id="PS51462">
    <property type="entry name" value="NUDIX"/>
    <property type="match status" value="1"/>
</dbReference>
<dbReference type="PANTHER" id="PTHR43046">
    <property type="entry name" value="GDP-MANNOSE MANNOSYL HYDROLASE"/>
    <property type="match status" value="1"/>
</dbReference>
<dbReference type="InterPro" id="IPR000086">
    <property type="entry name" value="NUDIX_hydrolase_dom"/>
</dbReference>
<reference evidence="5 6" key="1">
    <citation type="journal article" date="2016" name="Nat. Commun.">
        <title>Thousands of microbial genomes shed light on interconnected biogeochemical processes in an aquifer system.</title>
        <authorList>
            <person name="Anantharaman K."/>
            <person name="Brown C.T."/>
            <person name="Hug L.A."/>
            <person name="Sharon I."/>
            <person name="Castelle C.J."/>
            <person name="Probst A.J."/>
            <person name="Thomas B.C."/>
            <person name="Singh A."/>
            <person name="Wilkins M.J."/>
            <person name="Karaoz U."/>
            <person name="Brodie E.L."/>
            <person name="Williams K.H."/>
            <person name="Hubbard S.S."/>
            <person name="Banfield J.F."/>
        </authorList>
    </citation>
    <scope>NUCLEOTIDE SEQUENCE [LARGE SCALE GENOMIC DNA]</scope>
</reference>
<dbReference type="Pfam" id="PF00293">
    <property type="entry name" value="NUDIX"/>
    <property type="match status" value="1"/>
</dbReference>
<dbReference type="PRINTS" id="PR00502">
    <property type="entry name" value="NUDIXFAMILY"/>
</dbReference>
<dbReference type="Proteomes" id="UP000176198">
    <property type="component" value="Unassembled WGS sequence"/>
</dbReference>
<evidence type="ECO:0000256" key="3">
    <source>
        <dbReference type="RuleBase" id="RU003476"/>
    </source>
</evidence>
<evidence type="ECO:0000313" key="6">
    <source>
        <dbReference type="Proteomes" id="UP000176198"/>
    </source>
</evidence>
<dbReference type="InterPro" id="IPR015797">
    <property type="entry name" value="NUDIX_hydrolase-like_dom_sf"/>
</dbReference>
<evidence type="ECO:0000256" key="2">
    <source>
        <dbReference type="ARBA" id="ARBA00022801"/>
    </source>
</evidence>
<accession>A0A1F7WHM6</accession>
<feature type="domain" description="Nudix hydrolase" evidence="4">
    <location>
        <begin position="50"/>
        <end position="179"/>
    </location>
</feature>
<dbReference type="InterPro" id="IPR020476">
    <property type="entry name" value="Nudix_hydrolase"/>
</dbReference>
<dbReference type="InterPro" id="IPR020084">
    <property type="entry name" value="NUDIX_hydrolase_CS"/>
</dbReference>
<dbReference type="AlphaFoldDB" id="A0A1F7WHM6"/>
<dbReference type="EMBL" id="MGFJ01000024">
    <property type="protein sequence ID" value="OGM02336.1"/>
    <property type="molecule type" value="Genomic_DNA"/>
</dbReference>
<evidence type="ECO:0000256" key="1">
    <source>
        <dbReference type="ARBA" id="ARBA00001946"/>
    </source>
</evidence>
<evidence type="ECO:0000259" key="4">
    <source>
        <dbReference type="PROSITE" id="PS51462"/>
    </source>
</evidence>
<name>A0A1F7WHM6_9BACT</name>
<protein>
    <recommendedName>
        <fullName evidence="4">Nudix hydrolase domain-containing protein</fullName>
    </recommendedName>
</protein>
<comment type="caution">
    <text evidence="5">The sequence shown here is derived from an EMBL/GenBank/DDBJ whole genome shotgun (WGS) entry which is preliminary data.</text>
</comment>